<dbReference type="Gene3D" id="3.60.21.70">
    <property type="entry name" value="PhoD-like phosphatase"/>
    <property type="match status" value="1"/>
</dbReference>
<feature type="domain" description="PhoD-like phosphatase metallophosphatase" evidence="1">
    <location>
        <begin position="143"/>
        <end position="485"/>
    </location>
</feature>
<gene>
    <name evidence="3" type="ORF">EDD29_4204</name>
</gene>
<dbReference type="SUPFAM" id="SSF56300">
    <property type="entry name" value="Metallo-dependent phosphatases"/>
    <property type="match status" value="1"/>
</dbReference>
<dbReference type="AlphaFoldDB" id="A0A3N1CZB5"/>
<keyword evidence="4" id="KW-1185">Reference proteome</keyword>
<name>A0A3N1CZB5_9ACTN</name>
<dbReference type="Proteomes" id="UP000272400">
    <property type="component" value="Unassembled WGS sequence"/>
</dbReference>
<dbReference type="PROSITE" id="PS51318">
    <property type="entry name" value="TAT"/>
    <property type="match status" value="1"/>
</dbReference>
<dbReference type="Gene3D" id="2.60.40.380">
    <property type="entry name" value="Purple acid phosphatase-like, N-terminal"/>
    <property type="match status" value="1"/>
</dbReference>
<dbReference type="InterPro" id="IPR018946">
    <property type="entry name" value="PhoD-like_MPP"/>
</dbReference>
<evidence type="ECO:0000259" key="2">
    <source>
        <dbReference type="Pfam" id="PF16655"/>
    </source>
</evidence>
<reference evidence="3 4" key="1">
    <citation type="submission" date="2018-11" db="EMBL/GenBank/DDBJ databases">
        <title>Sequencing the genomes of 1000 actinobacteria strains.</title>
        <authorList>
            <person name="Klenk H.-P."/>
        </authorList>
    </citation>
    <scope>NUCLEOTIDE SEQUENCE [LARGE SCALE GENOMIC DNA]</scope>
    <source>
        <strain evidence="3 4">DSM 44254</strain>
    </source>
</reference>
<evidence type="ECO:0000313" key="4">
    <source>
        <dbReference type="Proteomes" id="UP000272400"/>
    </source>
</evidence>
<dbReference type="InterPro" id="IPR052900">
    <property type="entry name" value="Phospholipid_Metab_Enz"/>
</dbReference>
<protein>
    <submittedName>
        <fullName evidence="3">Alkaline phosphatase D</fullName>
    </submittedName>
</protein>
<sequence>MSFSRRDLLRTGLVAGGALAVPGAFAAPALARVRPSITHGVQSGDVSGGRALVWTRADRPSRMFVEYATRPDFRGSRTVRGPWLAPGSDLTGQVRLSGLPSGRDIHYRVTLDDGRSESAAERGSFRTAPERHGDVSFVWAGDLAGQGWGINEAFGGYKIFAAMAATRPDFFLCSGDFVYSDGPLTETVALPDGTAWRNLVTAEKAKVAETLAEYRGQFRYNLLDAHLRAFNAQVPIVYQWDDHEVRNNWYPGQILDDVRYTEKNVDVLAARASQAAHEYLPITPGKTLYRKLSYGPDLDVFVLDMRTYKNPNTANLETDGPGLLGPEQTAWLKRELRSSRATWKVIANDLPIGLIVPDGAVNQEGVGNTDPGLPKGREREIADVLRHAHRHDVTGIVFLTADVHYTAAHHYSPDRATFKDFTPFWEFVAGPLNAGTFGPNALDPSLGPSQEFIKVGPRANASPAEGAQFFGHVAIDSRTKALTVKLIDLNGTALYTKTLTP</sequence>
<dbReference type="PANTHER" id="PTHR43606:SF1">
    <property type="entry name" value="PHOD-LIKE PHOSPHATASE METALLOPHOSPHATASE DOMAIN-CONTAINING PROTEIN"/>
    <property type="match status" value="1"/>
</dbReference>
<organism evidence="3 4">
    <name type="scientific">Actinocorallia herbida</name>
    <dbReference type="NCBI Taxonomy" id="58109"/>
    <lineage>
        <taxon>Bacteria</taxon>
        <taxon>Bacillati</taxon>
        <taxon>Actinomycetota</taxon>
        <taxon>Actinomycetes</taxon>
        <taxon>Streptosporangiales</taxon>
        <taxon>Thermomonosporaceae</taxon>
        <taxon>Actinocorallia</taxon>
    </lineage>
</organism>
<dbReference type="Pfam" id="PF09423">
    <property type="entry name" value="PhoD"/>
    <property type="match status" value="1"/>
</dbReference>
<dbReference type="PANTHER" id="PTHR43606">
    <property type="entry name" value="PHOSPHATASE, PUTATIVE (AFU_ORTHOLOGUE AFUA_6G08710)-RELATED"/>
    <property type="match status" value="1"/>
</dbReference>
<comment type="caution">
    <text evidence="3">The sequence shown here is derived from an EMBL/GenBank/DDBJ whole genome shotgun (WGS) entry which is preliminary data.</text>
</comment>
<accession>A0A3N1CZB5</accession>
<dbReference type="InterPro" id="IPR038607">
    <property type="entry name" value="PhoD-like_sf"/>
</dbReference>
<proteinExistence type="predicted"/>
<dbReference type="InterPro" id="IPR029052">
    <property type="entry name" value="Metallo-depent_PP-like"/>
</dbReference>
<dbReference type="RefSeq" id="WP_123666012.1">
    <property type="nucleotide sequence ID" value="NZ_RJKE01000001.1"/>
</dbReference>
<dbReference type="CDD" id="cd07389">
    <property type="entry name" value="MPP_PhoD"/>
    <property type="match status" value="1"/>
</dbReference>
<evidence type="ECO:0000313" key="3">
    <source>
        <dbReference type="EMBL" id="ROO86630.1"/>
    </source>
</evidence>
<dbReference type="EMBL" id="RJKE01000001">
    <property type="protein sequence ID" value="ROO86630.1"/>
    <property type="molecule type" value="Genomic_DNA"/>
</dbReference>
<dbReference type="InterPro" id="IPR032093">
    <property type="entry name" value="PhoD_N"/>
</dbReference>
<evidence type="ECO:0000259" key="1">
    <source>
        <dbReference type="Pfam" id="PF09423"/>
    </source>
</evidence>
<dbReference type="OrthoDB" id="3497025at2"/>
<dbReference type="Pfam" id="PF16655">
    <property type="entry name" value="PhoD_N"/>
    <property type="match status" value="1"/>
</dbReference>
<dbReference type="InterPro" id="IPR006311">
    <property type="entry name" value="TAT_signal"/>
</dbReference>
<feature type="domain" description="Phospholipase D N-terminal" evidence="2">
    <location>
        <begin position="39"/>
        <end position="127"/>
    </location>
</feature>